<dbReference type="GO" id="GO:0036064">
    <property type="term" value="C:ciliary basal body"/>
    <property type="evidence" value="ECO:0007669"/>
    <property type="project" value="TreeGrafter"/>
</dbReference>
<evidence type="ECO:0000256" key="4">
    <source>
        <dbReference type="ARBA" id="ARBA00023069"/>
    </source>
</evidence>
<keyword evidence="4" id="KW-0969">Cilium</keyword>
<evidence type="ECO:0000256" key="5">
    <source>
        <dbReference type="ARBA" id="ARBA00023273"/>
    </source>
</evidence>
<dbReference type="InterPro" id="IPR036322">
    <property type="entry name" value="WD40_repeat_dom_sf"/>
</dbReference>
<gene>
    <name evidence="7" type="ORF">SSS_5161</name>
</gene>
<dbReference type="SUPFAM" id="SSF50978">
    <property type="entry name" value="WD40 repeat-like"/>
    <property type="match status" value="1"/>
</dbReference>
<protein>
    <submittedName>
        <fullName evidence="7">Intraflagellar transport protein -like protein</fullName>
    </submittedName>
</protein>
<dbReference type="InterPro" id="IPR016024">
    <property type="entry name" value="ARM-type_fold"/>
</dbReference>
<evidence type="ECO:0000313" key="8">
    <source>
        <dbReference type="EnsemblMetazoa" id="KAF7490606.1"/>
    </source>
</evidence>
<dbReference type="OrthoDB" id="10258787at2759"/>
<dbReference type="InterPro" id="IPR011990">
    <property type="entry name" value="TPR-like_helical_dom_sf"/>
</dbReference>
<keyword evidence="3" id="KW-0677">Repeat</keyword>
<dbReference type="Gene3D" id="1.25.40.10">
    <property type="entry name" value="Tetratricopeptide repeat domain"/>
    <property type="match status" value="1"/>
</dbReference>
<dbReference type="EnsemblMetazoa" id="SSS_5161s_mrna">
    <property type="protein sequence ID" value="KAF7490606.1"/>
    <property type="gene ID" value="SSS_5161"/>
</dbReference>
<keyword evidence="5" id="KW-0966">Cell projection</keyword>
<dbReference type="PANTHER" id="PTHR15722:SF7">
    <property type="entry name" value="INTRAFLAGELLAR TRANSPORT PROTEIN 140 HOMOLOG"/>
    <property type="match status" value="1"/>
</dbReference>
<dbReference type="SUPFAM" id="SSF48452">
    <property type="entry name" value="TPR-like"/>
    <property type="match status" value="1"/>
</dbReference>
<reference evidence="7" key="2">
    <citation type="submission" date="2020-01" db="EMBL/GenBank/DDBJ databases">
        <authorList>
            <person name="Korhonen P.K.K."/>
            <person name="Guangxu M.G."/>
            <person name="Wang T.W."/>
            <person name="Stroehlein A.J.S."/>
            <person name="Young N.D."/>
            <person name="Ang C.-S.A."/>
            <person name="Fernando D.W.F."/>
            <person name="Lu H.L."/>
            <person name="Taylor S.T."/>
            <person name="Ehtesham M.E.M."/>
            <person name="Najaraj S.H.N."/>
            <person name="Harsha G.H.G."/>
            <person name="Madugundu A.M."/>
            <person name="Renuse S.R."/>
            <person name="Holt D.H."/>
            <person name="Pandey A.P."/>
            <person name="Papenfuss A.P."/>
            <person name="Gasser R.B.G."/>
            <person name="Fischer K.F."/>
        </authorList>
    </citation>
    <scope>NUCLEOTIDE SEQUENCE</scope>
    <source>
        <strain evidence="7">SSS_KF_BRIS2020</strain>
    </source>
</reference>
<dbReference type="SUPFAM" id="SSF48371">
    <property type="entry name" value="ARM repeat"/>
    <property type="match status" value="1"/>
</dbReference>
<dbReference type="InterPro" id="IPR056168">
    <property type="entry name" value="TPR_IF140/IFT172/WDR19"/>
</dbReference>
<keyword evidence="7" id="KW-0282">Flagellum</keyword>
<dbReference type="AlphaFoldDB" id="A0A834VBH2"/>
<dbReference type="GO" id="GO:0005930">
    <property type="term" value="C:axoneme"/>
    <property type="evidence" value="ECO:0007669"/>
    <property type="project" value="TreeGrafter"/>
</dbReference>
<evidence type="ECO:0000256" key="2">
    <source>
        <dbReference type="ARBA" id="ARBA00022574"/>
    </source>
</evidence>
<evidence type="ECO:0000313" key="9">
    <source>
        <dbReference type="Proteomes" id="UP000070412"/>
    </source>
</evidence>
<organism evidence="7">
    <name type="scientific">Sarcoptes scabiei</name>
    <name type="common">Itch mite</name>
    <name type="synonym">Acarus scabiei</name>
    <dbReference type="NCBI Taxonomy" id="52283"/>
    <lineage>
        <taxon>Eukaryota</taxon>
        <taxon>Metazoa</taxon>
        <taxon>Ecdysozoa</taxon>
        <taxon>Arthropoda</taxon>
        <taxon>Chelicerata</taxon>
        <taxon>Arachnida</taxon>
        <taxon>Acari</taxon>
        <taxon>Acariformes</taxon>
        <taxon>Sarcoptiformes</taxon>
        <taxon>Astigmata</taxon>
        <taxon>Psoroptidia</taxon>
        <taxon>Sarcoptoidea</taxon>
        <taxon>Sarcoptidae</taxon>
        <taxon>Sarcoptinae</taxon>
        <taxon>Sarcoptes</taxon>
    </lineage>
</organism>
<reference evidence="8" key="3">
    <citation type="submission" date="2022-06" db="UniProtKB">
        <authorList>
            <consortium name="EnsemblMetazoa"/>
        </authorList>
    </citation>
    <scope>IDENTIFICATION</scope>
</reference>
<accession>A0A834VBH2</accession>
<evidence type="ECO:0000256" key="3">
    <source>
        <dbReference type="ARBA" id="ARBA00022737"/>
    </source>
</evidence>
<feature type="domain" description="IF140/IFT172/WDR19 TPR" evidence="6">
    <location>
        <begin position="335"/>
        <end position="843"/>
    </location>
</feature>
<dbReference type="PANTHER" id="PTHR15722">
    <property type="entry name" value="IFT140/172-RELATED"/>
    <property type="match status" value="1"/>
</dbReference>
<dbReference type="Proteomes" id="UP000070412">
    <property type="component" value="Unassembled WGS sequence"/>
</dbReference>
<keyword evidence="2" id="KW-0853">WD repeat</keyword>
<evidence type="ECO:0000313" key="7">
    <source>
        <dbReference type="EMBL" id="KAF7490606.1"/>
    </source>
</evidence>
<dbReference type="Pfam" id="PF24762">
    <property type="entry name" value="TPR_IF140-IFT172"/>
    <property type="match status" value="1"/>
</dbReference>
<reference evidence="9" key="1">
    <citation type="journal article" date="2020" name="PLoS Negl. Trop. Dis.">
        <title>High-quality nuclear genome for Sarcoptes scabiei-A critical resource for a neglected parasite.</title>
        <authorList>
            <person name="Korhonen P.K."/>
            <person name="Gasser R.B."/>
            <person name="Ma G."/>
            <person name="Wang T."/>
            <person name="Stroehlein A.J."/>
            <person name="Young N.D."/>
            <person name="Ang C.S."/>
            <person name="Fernando D.D."/>
            <person name="Lu H.C."/>
            <person name="Taylor S."/>
            <person name="Reynolds S.L."/>
            <person name="Mofiz E."/>
            <person name="Najaraj S.H."/>
            <person name="Gowda H."/>
            <person name="Madugundu A."/>
            <person name="Renuse S."/>
            <person name="Holt D."/>
            <person name="Pandey A."/>
            <person name="Papenfuss A.T."/>
            <person name="Fischer K."/>
        </authorList>
    </citation>
    <scope>NUCLEOTIDE SEQUENCE [LARGE SCALE GENOMIC DNA]</scope>
</reference>
<proteinExistence type="predicted"/>
<comment type="subcellular location">
    <subcellularLocation>
        <location evidence="1">Cell projection</location>
        <location evidence="1">Cilium</location>
    </subcellularLocation>
</comment>
<dbReference type="EMBL" id="WVUK01000062">
    <property type="protein sequence ID" value="KAF7490606.1"/>
    <property type="molecule type" value="Genomic_DNA"/>
</dbReference>
<dbReference type="Gene3D" id="1.25.40.470">
    <property type="match status" value="1"/>
</dbReference>
<name>A0A834VBH2_SARSC</name>
<keyword evidence="9" id="KW-1185">Reference proteome</keyword>
<dbReference type="GO" id="GO:0035721">
    <property type="term" value="P:intraciliary retrograde transport"/>
    <property type="evidence" value="ECO:0007669"/>
    <property type="project" value="TreeGrafter"/>
</dbReference>
<evidence type="ECO:0000256" key="1">
    <source>
        <dbReference type="ARBA" id="ARBA00004138"/>
    </source>
</evidence>
<evidence type="ECO:0000259" key="6">
    <source>
        <dbReference type="Pfam" id="PF24762"/>
    </source>
</evidence>
<sequence>MSARIYNRSGNLIVTKTQKNQAKIYDLKTFDQIDNGMRILECNQSISSMTINEKDCLVAILVENNQSILLYDITLNRMIEHQNQIECFPFDLLFFIHLKAIWFGKLSTNKHHLEFHIQPINDYTRSFFEISLEFSPIEIVSFFINEDLLLSLFKCSKQSYRLVRYLILDSREIKQKKYFDIDHNGSIYDVRSNWNNTLLIYWTDTNLITLIDQNDQRIAFDLSTESPIRSIDFDRSNHSTFLVATERSHHLCFYSKDHSECYRHDFWSIDNYESNKRLQMIAFQIPLIFELNLDNGEILMKQKENLNSYLKNQAEIVGIFAANSLQYRKFLFDSTIDQPYVWRLMAKRSLLEENLADAFTCTAKMGDAGLVRALKQEMAYRDPKIVAFILMIHLDLAEKSEKMLEEIDASELSRLYSLQGEWKKAFNCSDKIDLKNLFYKYAKQLEMDNEIDESIHYYERSGNVSEVLRMLFENDNLIGLKNYCLRRKSKENYESSSTDSDDDLDRNLISWWGQYCESQGDAETAVEMYESAGDYYNLVRILCHLGQLEQAMRSIEEKTSSMKNDQTSNEHSSLISAILFLGKHLESIDSIKSIEYYLRCSAIRHALQICITHEHYDRLVEIAVRYSTPAEARNLIRTYFPKEEDFRTKTVDKIEVAKLYYKANLTKTSILFAFKHRLWPFLREILSEELDNEQREYLIESAEIDLVINYLEEDINIIDIVVDLILLSDQKSFDLITEIIHRFGIDLGEEIMLKLENYIEKHQNNSLTKTIAEICLEKGNYQLAAKLFNKIDRRVDAIKALILNGQIEKIIQFANVARDKVVWKLAANFLQTIQYSDQDLIVKFYKKAGALDELARYRENLSSNNNNNNNSNHPQPDS</sequence>
<dbReference type="GO" id="GO:0030991">
    <property type="term" value="C:intraciliary transport particle A"/>
    <property type="evidence" value="ECO:0007669"/>
    <property type="project" value="TreeGrafter"/>
</dbReference>